<protein>
    <submittedName>
        <fullName evidence="5">Putative Predicted signal transduction protein containing a membrane domain, an EAL and a GGDEF domain</fullName>
    </submittedName>
</protein>
<comment type="cofactor">
    <cofactor evidence="1">
        <name>Mg(2+)</name>
        <dbReference type="ChEBI" id="CHEBI:18420"/>
    </cofactor>
</comment>
<dbReference type="SUPFAM" id="SSF141868">
    <property type="entry name" value="EAL domain-like"/>
    <property type="match status" value="1"/>
</dbReference>
<reference evidence="6" key="1">
    <citation type="submission" date="2017-02" db="EMBL/GenBank/DDBJ databases">
        <authorList>
            <person name="Daims H."/>
        </authorList>
    </citation>
    <scope>NUCLEOTIDE SEQUENCE [LARGE SCALE GENOMIC DNA]</scope>
</reference>
<feature type="transmembrane region" description="Helical" evidence="2">
    <location>
        <begin position="191"/>
        <end position="212"/>
    </location>
</feature>
<dbReference type="Pfam" id="PF00563">
    <property type="entry name" value="EAL"/>
    <property type="match status" value="1"/>
</dbReference>
<evidence type="ECO:0000256" key="2">
    <source>
        <dbReference type="SAM" id="Phobius"/>
    </source>
</evidence>
<keyword evidence="2" id="KW-0812">Transmembrane</keyword>
<feature type="domain" description="GGDEF" evidence="4">
    <location>
        <begin position="381"/>
        <end position="514"/>
    </location>
</feature>
<dbReference type="InterPro" id="IPR035965">
    <property type="entry name" value="PAS-like_dom_sf"/>
</dbReference>
<dbReference type="EMBL" id="FUKJ01000223">
    <property type="protein sequence ID" value="SJM92911.1"/>
    <property type="molecule type" value="Genomic_DNA"/>
</dbReference>
<keyword evidence="6" id="KW-1185">Reference proteome</keyword>
<evidence type="ECO:0000259" key="4">
    <source>
        <dbReference type="PROSITE" id="PS50887"/>
    </source>
</evidence>
<dbReference type="InterPro" id="IPR001633">
    <property type="entry name" value="EAL_dom"/>
</dbReference>
<name>A0A1R4HA59_9GAMM</name>
<dbReference type="InterPro" id="IPR029787">
    <property type="entry name" value="Nucleotide_cyclase"/>
</dbReference>
<dbReference type="Pfam" id="PF00990">
    <property type="entry name" value="GGDEF"/>
    <property type="match status" value="1"/>
</dbReference>
<feature type="domain" description="EAL" evidence="3">
    <location>
        <begin position="525"/>
        <end position="770"/>
    </location>
</feature>
<keyword evidence="2" id="KW-1133">Transmembrane helix</keyword>
<dbReference type="CDD" id="cd01948">
    <property type="entry name" value="EAL"/>
    <property type="match status" value="1"/>
</dbReference>
<dbReference type="InterPro" id="IPR035919">
    <property type="entry name" value="EAL_sf"/>
</dbReference>
<dbReference type="Gene3D" id="3.30.70.270">
    <property type="match status" value="1"/>
</dbReference>
<dbReference type="SUPFAM" id="SSF55073">
    <property type="entry name" value="Nucleotide cyclase"/>
    <property type="match status" value="1"/>
</dbReference>
<evidence type="ECO:0000313" key="5">
    <source>
        <dbReference type="EMBL" id="SJM92911.1"/>
    </source>
</evidence>
<feature type="transmembrane region" description="Helical" evidence="2">
    <location>
        <begin position="41"/>
        <end position="62"/>
    </location>
</feature>
<keyword evidence="2" id="KW-0472">Membrane</keyword>
<dbReference type="InterPro" id="IPR043128">
    <property type="entry name" value="Rev_trsase/Diguanyl_cyclase"/>
</dbReference>
<organism evidence="5 6">
    <name type="scientific">Crenothrix polyspora</name>
    <dbReference type="NCBI Taxonomy" id="360316"/>
    <lineage>
        <taxon>Bacteria</taxon>
        <taxon>Pseudomonadati</taxon>
        <taxon>Pseudomonadota</taxon>
        <taxon>Gammaproteobacteria</taxon>
        <taxon>Methylococcales</taxon>
        <taxon>Crenotrichaceae</taxon>
        <taxon>Crenothrix</taxon>
    </lineage>
</organism>
<feature type="transmembrane region" description="Helical" evidence="2">
    <location>
        <begin position="108"/>
        <end position="126"/>
    </location>
</feature>
<dbReference type="OrthoDB" id="9787514at2"/>
<dbReference type="SUPFAM" id="SSF55785">
    <property type="entry name" value="PYP-like sensor domain (PAS domain)"/>
    <property type="match status" value="1"/>
</dbReference>
<dbReference type="AlphaFoldDB" id="A0A1R4HA59"/>
<feature type="transmembrane region" description="Helical" evidence="2">
    <location>
        <begin position="12"/>
        <end position="34"/>
    </location>
</feature>
<dbReference type="GO" id="GO:0071111">
    <property type="term" value="F:cyclic-guanylate-specific phosphodiesterase activity"/>
    <property type="evidence" value="ECO:0007669"/>
    <property type="project" value="InterPro"/>
</dbReference>
<dbReference type="SMART" id="SM00052">
    <property type="entry name" value="EAL"/>
    <property type="match status" value="1"/>
</dbReference>
<feature type="transmembrane region" description="Helical" evidence="2">
    <location>
        <begin position="160"/>
        <end position="179"/>
    </location>
</feature>
<feature type="transmembrane region" description="Helical" evidence="2">
    <location>
        <begin position="74"/>
        <end position="96"/>
    </location>
</feature>
<feature type="transmembrane region" description="Helical" evidence="2">
    <location>
        <begin position="132"/>
        <end position="153"/>
    </location>
</feature>
<evidence type="ECO:0000256" key="1">
    <source>
        <dbReference type="ARBA" id="ARBA00001946"/>
    </source>
</evidence>
<dbReference type="PROSITE" id="PS50887">
    <property type="entry name" value="GGDEF"/>
    <property type="match status" value="1"/>
</dbReference>
<dbReference type="Gene3D" id="3.30.450.20">
    <property type="entry name" value="PAS domain"/>
    <property type="match status" value="1"/>
</dbReference>
<gene>
    <name evidence="5" type="ORF">CRENPOLYSF2_30002</name>
</gene>
<dbReference type="InterPro" id="IPR000160">
    <property type="entry name" value="GGDEF_dom"/>
</dbReference>
<dbReference type="Gene3D" id="3.20.20.450">
    <property type="entry name" value="EAL domain"/>
    <property type="match status" value="1"/>
</dbReference>
<dbReference type="CDD" id="cd01949">
    <property type="entry name" value="GGDEF"/>
    <property type="match status" value="1"/>
</dbReference>
<dbReference type="RefSeq" id="WP_087147164.1">
    <property type="nucleotide sequence ID" value="NZ_FUKJ01000223.1"/>
</dbReference>
<dbReference type="PANTHER" id="PTHR33121">
    <property type="entry name" value="CYCLIC DI-GMP PHOSPHODIESTERASE PDEF"/>
    <property type="match status" value="1"/>
</dbReference>
<dbReference type="PROSITE" id="PS50883">
    <property type="entry name" value="EAL"/>
    <property type="match status" value="1"/>
</dbReference>
<evidence type="ECO:0000259" key="3">
    <source>
        <dbReference type="PROSITE" id="PS50883"/>
    </source>
</evidence>
<proteinExistence type="predicted"/>
<dbReference type="InterPro" id="IPR050706">
    <property type="entry name" value="Cyclic-di-GMP_PDE-like"/>
</dbReference>
<dbReference type="PANTHER" id="PTHR33121:SF23">
    <property type="entry name" value="CYCLIC DI-GMP PHOSPHODIESTERASE PDEB"/>
    <property type="match status" value="1"/>
</dbReference>
<evidence type="ECO:0000313" key="6">
    <source>
        <dbReference type="Proteomes" id="UP000195442"/>
    </source>
</evidence>
<dbReference type="Proteomes" id="UP000195442">
    <property type="component" value="Unassembled WGS sequence"/>
</dbReference>
<dbReference type="NCBIfam" id="TIGR00254">
    <property type="entry name" value="GGDEF"/>
    <property type="match status" value="1"/>
</dbReference>
<dbReference type="SMART" id="SM00267">
    <property type="entry name" value="GGDEF"/>
    <property type="match status" value="1"/>
</dbReference>
<accession>A0A1R4HA59</accession>
<sequence length="770" mass="87301">MLNTNLALSTDQLISFLIAGFSFGIVVYQVILYWCTRETIYLHFSAALLGFVLGVGQINFLWQITTWPQQSVLLVMDTLNLILFTSFIKHFFILLVDFKRMHPMLTRIFDIYILLGSALIFSYLAFPHPALIAVKNFLIMAACLTSIITVYCGYHTIKHLRVFIGTVLLFLLLNADRFIHLIFADNSQPVLVSHLGFLSGALMFLSFSSIIIRRLDYDREQRAISQQTAIQTLGRYQSLYQNALEGLFTARSDGSLLETNPALRKLLNLPDVEQALTKQPCLHNYFAEPQGIWNKIIRLLALHGAVESLEIKGRHDLWYNLSARRIIVDQNEFIEGSLIDISQRKQQALQLSYLASHDPLTHLCNRNEFENYLQDAIRSQSTHTLLFIDLDQFKVINDTCGHAAGNECLRQVAAIFKAHTGPQDMLARLGGDEFGIVFWDQHQSTGKANAERLRLALEVNHFQWRQRIFKTSASIGLVTINAQINCGEQALSLADAACYEAKSAGRNRIIISEPHKPTTIHRHNQMDMVATLTQALRDGQLTLFQQPIIPLITAPTQLLHYEVLVRLHTDNGLINPGAFLPAAQRYGLLLRIDRWVFNRTCAWLAEADNLVRTEIVNVNISPETLADPTFMMFVKRCLSDHAVSPGKICFEITEYSAINHFTLVLRHILKLRELGFRFALDDFGSGFASFDHLKRLPVDFIKIDGKFIRELGQDATNKILVQTVTDIAHALGKQVIAESIEDPQTMDILRELDIDFGQGYYLGRPVALYT</sequence>
<dbReference type="FunFam" id="3.30.70.270:FF:000001">
    <property type="entry name" value="Diguanylate cyclase domain protein"/>
    <property type="match status" value="1"/>
</dbReference>